<evidence type="ECO:0000313" key="3">
    <source>
        <dbReference type="Proteomes" id="UP000287198"/>
    </source>
</evidence>
<feature type="transmembrane region" description="Helical" evidence="1">
    <location>
        <begin position="101"/>
        <end position="121"/>
    </location>
</feature>
<feature type="transmembrane region" description="Helical" evidence="1">
    <location>
        <begin position="209"/>
        <end position="227"/>
    </location>
</feature>
<dbReference type="Proteomes" id="UP000287198">
    <property type="component" value="Unassembled WGS sequence"/>
</dbReference>
<dbReference type="AlphaFoldDB" id="A0A432XZ19"/>
<dbReference type="EMBL" id="PIPW01000001">
    <property type="protein sequence ID" value="RUO54005.1"/>
    <property type="molecule type" value="Genomic_DNA"/>
</dbReference>
<keyword evidence="1" id="KW-1133">Transmembrane helix</keyword>
<reference evidence="3" key="1">
    <citation type="journal article" date="2018" name="Front. Microbiol.">
        <title>Genome-Based Analysis Reveals the Taxonomy and Diversity of the Family Idiomarinaceae.</title>
        <authorList>
            <person name="Liu Y."/>
            <person name="Lai Q."/>
            <person name="Shao Z."/>
        </authorList>
    </citation>
    <scope>NUCLEOTIDE SEQUENCE [LARGE SCALE GENOMIC DNA]</scope>
    <source>
        <strain evidence="3">BH195</strain>
    </source>
</reference>
<proteinExistence type="predicted"/>
<keyword evidence="1" id="KW-0812">Transmembrane</keyword>
<dbReference type="RefSeq" id="WP_126761014.1">
    <property type="nucleotide sequence ID" value="NZ_JBHLTZ010000004.1"/>
</dbReference>
<keyword evidence="1" id="KW-0472">Membrane</keyword>
<evidence type="ECO:0000313" key="2">
    <source>
        <dbReference type="EMBL" id="RUO54005.1"/>
    </source>
</evidence>
<sequence>MDPTQANVHHNQFVEFLKKEGSYETLTEFHKVAESVRAHPNLPQISDLYSDWQGHATVSMKRAFFTTSLLTLSQIFLYGLNRWAEHGFWQLTKPVEDLWRLKLVIILAILVSGALYLSALLRDKQIRDFNVYQLRDLLDEAIRLREALKNLYNEFCAANDTETEDFESGLVGSSQNSSYRRFREVQIVMEDYERFVSVNMPRQMILDLYDLYAVPALGVVAVITLLTA</sequence>
<gene>
    <name evidence="2" type="ORF">CWI69_00800</name>
</gene>
<organism evidence="2 3">
    <name type="scientific">Pseudidiomarina halophila</name>
    <dbReference type="NCBI Taxonomy" id="1449799"/>
    <lineage>
        <taxon>Bacteria</taxon>
        <taxon>Pseudomonadati</taxon>
        <taxon>Pseudomonadota</taxon>
        <taxon>Gammaproteobacteria</taxon>
        <taxon>Alteromonadales</taxon>
        <taxon>Idiomarinaceae</taxon>
        <taxon>Pseudidiomarina</taxon>
    </lineage>
</organism>
<evidence type="ECO:0000256" key="1">
    <source>
        <dbReference type="SAM" id="Phobius"/>
    </source>
</evidence>
<keyword evidence="3" id="KW-1185">Reference proteome</keyword>
<comment type="caution">
    <text evidence="2">The sequence shown here is derived from an EMBL/GenBank/DDBJ whole genome shotgun (WGS) entry which is preliminary data.</text>
</comment>
<accession>A0A432XZ19</accession>
<protein>
    <submittedName>
        <fullName evidence="2">Uncharacterized protein</fullName>
    </submittedName>
</protein>
<name>A0A432XZ19_9GAMM</name>
<dbReference type="OrthoDB" id="9852795at2"/>
<feature type="transmembrane region" description="Helical" evidence="1">
    <location>
        <begin position="63"/>
        <end position="81"/>
    </location>
</feature>